<reference evidence="2" key="2">
    <citation type="journal article" date="2015" name="Data Brief">
        <title>Shoot transcriptome of the giant reed, Arundo donax.</title>
        <authorList>
            <person name="Barrero R.A."/>
            <person name="Guerrero F.D."/>
            <person name="Moolhuijzen P."/>
            <person name="Goolsby J.A."/>
            <person name="Tidwell J."/>
            <person name="Bellgard S.E."/>
            <person name="Bellgard M.I."/>
        </authorList>
    </citation>
    <scope>NUCLEOTIDE SEQUENCE</scope>
    <source>
        <tissue evidence="2">Shoot tissue taken approximately 20 cm above the soil surface</tissue>
    </source>
</reference>
<dbReference type="AlphaFoldDB" id="A0A0A9AKG5"/>
<reference evidence="2" key="1">
    <citation type="submission" date="2014-09" db="EMBL/GenBank/DDBJ databases">
        <authorList>
            <person name="Magalhaes I.L.F."/>
            <person name="Oliveira U."/>
            <person name="Santos F.R."/>
            <person name="Vidigal T.H.D.A."/>
            <person name="Brescovit A.D."/>
            <person name="Santos A.J."/>
        </authorList>
    </citation>
    <scope>NUCLEOTIDE SEQUENCE</scope>
    <source>
        <tissue evidence="2">Shoot tissue taken approximately 20 cm above the soil surface</tissue>
    </source>
</reference>
<accession>A0A0A9AKG5</accession>
<name>A0A0A9AKG5_ARUDO</name>
<evidence type="ECO:0000256" key="1">
    <source>
        <dbReference type="SAM" id="MobiDB-lite"/>
    </source>
</evidence>
<organism evidence="2">
    <name type="scientific">Arundo donax</name>
    <name type="common">Giant reed</name>
    <name type="synonym">Donax arundinaceus</name>
    <dbReference type="NCBI Taxonomy" id="35708"/>
    <lineage>
        <taxon>Eukaryota</taxon>
        <taxon>Viridiplantae</taxon>
        <taxon>Streptophyta</taxon>
        <taxon>Embryophyta</taxon>
        <taxon>Tracheophyta</taxon>
        <taxon>Spermatophyta</taxon>
        <taxon>Magnoliopsida</taxon>
        <taxon>Liliopsida</taxon>
        <taxon>Poales</taxon>
        <taxon>Poaceae</taxon>
        <taxon>PACMAD clade</taxon>
        <taxon>Arundinoideae</taxon>
        <taxon>Arundineae</taxon>
        <taxon>Arundo</taxon>
    </lineage>
</organism>
<protein>
    <submittedName>
        <fullName evidence="2">Uncharacterized protein</fullName>
    </submittedName>
</protein>
<evidence type="ECO:0000313" key="2">
    <source>
        <dbReference type="EMBL" id="JAD51611.1"/>
    </source>
</evidence>
<proteinExistence type="predicted"/>
<feature type="region of interest" description="Disordered" evidence="1">
    <location>
        <begin position="1"/>
        <end position="42"/>
    </location>
</feature>
<sequence>MKTILFKKRKKTAPTTPVLNKGSNMLSQPIDHGQHGPLFGTSVTSSAERTVKVLTDI</sequence>
<feature type="compositionally biased region" description="Polar residues" evidence="1">
    <location>
        <begin position="13"/>
        <end position="27"/>
    </location>
</feature>
<dbReference type="EMBL" id="GBRH01246284">
    <property type="protein sequence ID" value="JAD51611.1"/>
    <property type="molecule type" value="Transcribed_RNA"/>
</dbReference>
<feature type="compositionally biased region" description="Basic residues" evidence="1">
    <location>
        <begin position="1"/>
        <end position="12"/>
    </location>
</feature>